<dbReference type="SUPFAM" id="SSF53597">
    <property type="entry name" value="Dihydrofolate reductase-like"/>
    <property type="match status" value="1"/>
</dbReference>
<feature type="domain" description="Bacterial bifunctional deaminase-reductase C-terminal" evidence="1">
    <location>
        <begin position="2"/>
        <end position="195"/>
    </location>
</feature>
<name>A0A4U5JP55_9GAMM</name>
<dbReference type="InterPro" id="IPR002734">
    <property type="entry name" value="RibDG_C"/>
</dbReference>
<organism evidence="2 3">
    <name type="scientific">Luteimonas gilva</name>
    <dbReference type="NCBI Taxonomy" id="2572684"/>
    <lineage>
        <taxon>Bacteria</taxon>
        <taxon>Pseudomonadati</taxon>
        <taxon>Pseudomonadota</taxon>
        <taxon>Gammaproteobacteria</taxon>
        <taxon>Lysobacterales</taxon>
        <taxon>Lysobacteraceae</taxon>
        <taxon>Luteimonas</taxon>
    </lineage>
</organism>
<keyword evidence="3" id="KW-1185">Reference proteome</keyword>
<dbReference type="InterPro" id="IPR050765">
    <property type="entry name" value="Riboflavin_Biosynth_HTPR"/>
</dbReference>
<evidence type="ECO:0000259" key="1">
    <source>
        <dbReference type="Pfam" id="PF01872"/>
    </source>
</evidence>
<sequence>MRKIIVGAFVSMDGVMQAPGGPHEDPTGGFEHGGWTLAYWDEAVAAFMDESLQPEFDLLLGRKTYDIFAAYWPYVQADPGQGSFDAVNAEAAKRFNRITKYVATHRPESLSWANTQSLGSDIVAALRTLKRQDGPNLLVQGSSELVQVLLENDLVDECRLLTYPLALGTGKRLFGSGTQPSAFKLTQSAVSPSGVLMAAYERAGDIEIGSFDLLEHPTEAEFERRKHL</sequence>
<dbReference type="Gene3D" id="3.40.430.10">
    <property type="entry name" value="Dihydrofolate Reductase, subunit A"/>
    <property type="match status" value="1"/>
</dbReference>
<dbReference type="OrthoDB" id="7342392at2"/>
<protein>
    <submittedName>
        <fullName evidence="2">Dihydrofolate reductase</fullName>
    </submittedName>
</protein>
<dbReference type="GO" id="GO:0009231">
    <property type="term" value="P:riboflavin biosynthetic process"/>
    <property type="evidence" value="ECO:0007669"/>
    <property type="project" value="InterPro"/>
</dbReference>
<dbReference type="Pfam" id="PF01872">
    <property type="entry name" value="RibD_C"/>
    <property type="match status" value="1"/>
</dbReference>
<gene>
    <name evidence="2" type="ORF">FCE95_13495</name>
</gene>
<dbReference type="EMBL" id="SZUA01000002">
    <property type="protein sequence ID" value="TKR31075.1"/>
    <property type="molecule type" value="Genomic_DNA"/>
</dbReference>
<dbReference type="Proteomes" id="UP000308707">
    <property type="component" value="Unassembled WGS sequence"/>
</dbReference>
<dbReference type="GO" id="GO:0008703">
    <property type="term" value="F:5-amino-6-(5-phosphoribosylamino)uracil reductase activity"/>
    <property type="evidence" value="ECO:0007669"/>
    <property type="project" value="InterPro"/>
</dbReference>
<comment type="caution">
    <text evidence="2">The sequence shown here is derived from an EMBL/GenBank/DDBJ whole genome shotgun (WGS) entry which is preliminary data.</text>
</comment>
<evidence type="ECO:0000313" key="3">
    <source>
        <dbReference type="Proteomes" id="UP000308707"/>
    </source>
</evidence>
<dbReference type="PANTHER" id="PTHR38011:SF2">
    <property type="entry name" value="BIFUNCTIONAL DEAMINASE-REDUCTASE DOMAIN PROTEIN"/>
    <property type="match status" value="1"/>
</dbReference>
<dbReference type="RefSeq" id="WP_137267505.1">
    <property type="nucleotide sequence ID" value="NZ_SZUA01000002.1"/>
</dbReference>
<dbReference type="InterPro" id="IPR024072">
    <property type="entry name" value="DHFR-like_dom_sf"/>
</dbReference>
<evidence type="ECO:0000313" key="2">
    <source>
        <dbReference type="EMBL" id="TKR31075.1"/>
    </source>
</evidence>
<accession>A0A4U5JP55</accession>
<reference evidence="2 3" key="1">
    <citation type="submission" date="2019-04" db="EMBL/GenBank/DDBJ databases">
        <title>Reference strain of H23.</title>
        <authorList>
            <person name="Luo X."/>
        </authorList>
    </citation>
    <scope>NUCLEOTIDE SEQUENCE [LARGE SCALE GENOMIC DNA]</scope>
    <source>
        <strain evidence="2 3">H23</strain>
    </source>
</reference>
<proteinExistence type="predicted"/>
<dbReference type="PANTHER" id="PTHR38011">
    <property type="entry name" value="DIHYDROFOLATE REDUCTASE FAMILY PROTEIN (AFU_ORTHOLOGUE AFUA_8G06820)"/>
    <property type="match status" value="1"/>
</dbReference>
<dbReference type="AlphaFoldDB" id="A0A4U5JP55"/>